<evidence type="ECO:0000313" key="6">
    <source>
        <dbReference type="Proteomes" id="UP000306509"/>
    </source>
</evidence>
<dbReference type="EC" id="3.2.1.135" evidence="5"/>
<feature type="domain" description="Glycosyl hydrolase family 13 catalytic" evidence="4">
    <location>
        <begin position="146"/>
        <end position="504"/>
    </location>
</feature>
<dbReference type="STRING" id="180332.GCA_000797495_01423"/>
<dbReference type="CDD" id="cd11338">
    <property type="entry name" value="AmyAc_CMD"/>
    <property type="match status" value="1"/>
</dbReference>
<dbReference type="SUPFAM" id="SSF81296">
    <property type="entry name" value="E set domains"/>
    <property type="match status" value="1"/>
</dbReference>
<dbReference type="PANTHER" id="PTHR10357">
    <property type="entry name" value="ALPHA-AMYLASE FAMILY MEMBER"/>
    <property type="match status" value="1"/>
</dbReference>
<evidence type="ECO:0000313" key="5">
    <source>
        <dbReference type="EMBL" id="TLD01663.1"/>
    </source>
</evidence>
<evidence type="ECO:0000256" key="2">
    <source>
        <dbReference type="ARBA" id="ARBA00022801"/>
    </source>
</evidence>
<dbReference type="GO" id="GO:0005975">
    <property type="term" value="P:carbohydrate metabolic process"/>
    <property type="evidence" value="ECO:0007669"/>
    <property type="project" value="InterPro"/>
</dbReference>
<dbReference type="Proteomes" id="UP000306509">
    <property type="component" value="Unassembled WGS sequence"/>
</dbReference>
<dbReference type="PANTHER" id="PTHR10357:SF210">
    <property type="entry name" value="MALTODEXTRIN GLUCOSIDASE"/>
    <property type="match status" value="1"/>
</dbReference>
<dbReference type="RefSeq" id="WP_138002146.1">
    <property type="nucleotide sequence ID" value="NZ_QGQD01000033.1"/>
</dbReference>
<keyword evidence="3 5" id="KW-0326">Glycosidase</keyword>
<dbReference type="CDD" id="cd02857">
    <property type="entry name" value="E_set_CDase_PDE_N"/>
    <property type="match status" value="1"/>
</dbReference>
<dbReference type="AlphaFoldDB" id="A0A4U8QBK7"/>
<comment type="caution">
    <text evidence="5">The sequence shown here is derived from an EMBL/GenBank/DDBJ whole genome shotgun (WGS) entry which is preliminary data.</text>
</comment>
<keyword evidence="2 5" id="KW-0378">Hydrolase</keyword>
<evidence type="ECO:0000256" key="1">
    <source>
        <dbReference type="ARBA" id="ARBA00008061"/>
    </source>
</evidence>
<keyword evidence="6" id="KW-1185">Reference proteome</keyword>
<evidence type="ECO:0000256" key="3">
    <source>
        <dbReference type="ARBA" id="ARBA00023295"/>
    </source>
</evidence>
<accession>A0A4U8QBK7</accession>
<evidence type="ECO:0000259" key="4">
    <source>
        <dbReference type="SMART" id="SM00642"/>
    </source>
</evidence>
<dbReference type="SMART" id="SM00642">
    <property type="entry name" value="Aamy"/>
    <property type="match status" value="1"/>
</dbReference>
<dbReference type="InterPro" id="IPR017853">
    <property type="entry name" value="GH"/>
</dbReference>
<sequence>MEKSAILHIPQSQYAFVRSGNVLTIRLRSKAGDLTECSFYYADRADMHTPVKFTYLPMRKVLRDALHDYYEVTFESPYQRVCYYFKLEKETEWTYYYGEGFTRELADLEIGDQIVEGRSEYFQYPFMLRQEEQQIPEWFRNAVVYNIFPDSFANEKENLEIQSREILTESGNRSKNRLGGTIRGILWNLDYIQEMGFNCIYLNPVFAAGEYHKYDIWDYYHVDPCLGTDENFGCLADEVHRRGMHLIIDGVFNHCSWHFFAFEDVVQKGEKSIYKDWFYELEFPVVRPLDDEIPSYACFAYEKKMPKLNTANKEVQQYFAEVSRYWIEKYHIDGWRLDVANEVSKEFWRFFRQTAREINPDIVLIGEVWENARVWLQGDMFDSVMNYEFRGLCRDFFALGKTDADTFASSMGKMYFRYSDNVSGCQLNLLDSHDVPRFLSLCGGDLRKWKLAFLVLAFYPGIPSLFYGDEKGIEGIREFAYRSPMKWEEGDETAAFVKEVLQIRKKFIKSSMKTRLYVSENHANLLILERSGENEAVEIRMNTGRDLYFLEEQEELTDLYGEGNIKGGIGAFGFMISHRKGTSD</sequence>
<dbReference type="Pfam" id="PF00128">
    <property type="entry name" value="Alpha-amylase"/>
    <property type="match status" value="1"/>
</dbReference>
<comment type="similarity">
    <text evidence="1">Belongs to the glycosyl hydrolase 13 family.</text>
</comment>
<dbReference type="SUPFAM" id="SSF51445">
    <property type="entry name" value="(Trans)glycosidases"/>
    <property type="match status" value="1"/>
</dbReference>
<name>A0A4U8QBK7_9FIRM</name>
<protein>
    <submittedName>
        <fullName evidence="5">Neopullulanase</fullName>
        <ecNumber evidence="5">3.2.1.135</ecNumber>
    </submittedName>
</protein>
<dbReference type="InterPro" id="IPR006047">
    <property type="entry name" value="GH13_cat_dom"/>
</dbReference>
<reference evidence="5 6" key="1">
    <citation type="journal article" date="2019" name="Anaerobe">
        <title>Detection of Robinsoniella peoriensis in multiple bone samples of a trauma patient.</title>
        <authorList>
            <person name="Schrottner P."/>
            <person name="Hartwich K."/>
            <person name="Bunk B."/>
            <person name="Schober I."/>
            <person name="Helbig S."/>
            <person name="Rudolph W.W."/>
            <person name="Gunzer F."/>
        </authorList>
    </citation>
    <scope>NUCLEOTIDE SEQUENCE [LARGE SCALE GENOMIC DNA]</scope>
    <source>
        <strain evidence="5 6">DSM 106044</strain>
    </source>
</reference>
<organism evidence="5 6">
    <name type="scientific">Robinsoniella peoriensis</name>
    <dbReference type="NCBI Taxonomy" id="180332"/>
    <lineage>
        <taxon>Bacteria</taxon>
        <taxon>Bacillati</taxon>
        <taxon>Bacillota</taxon>
        <taxon>Clostridia</taxon>
        <taxon>Lachnospirales</taxon>
        <taxon>Lachnospiraceae</taxon>
        <taxon>Robinsoniella</taxon>
    </lineage>
</organism>
<dbReference type="InterPro" id="IPR045857">
    <property type="entry name" value="O16G_dom_2"/>
</dbReference>
<dbReference type="GO" id="GO:0031216">
    <property type="term" value="F:neopullulanase activity"/>
    <property type="evidence" value="ECO:0007669"/>
    <property type="project" value="UniProtKB-EC"/>
</dbReference>
<dbReference type="EMBL" id="QGQD01000033">
    <property type="protein sequence ID" value="TLD01663.1"/>
    <property type="molecule type" value="Genomic_DNA"/>
</dbReference>
<dbReference type="Pfam" id="PF02903">
    <property type="entry name" value="Alpha-amylase_N"/>
    <property type="match status" value="1"/>
</dbReference>
<dbReference type="Gene3D" id="3.20.20.80">
    <property type="entry name" value="Glycosidases"/>
    <property type="match status" value="1"/>
</dbReference>
<dbReference type="Gene3D" id="3.90.400.10">
    <property type="entry name" value="Oligo-1,6-glucosidase, Domain 2"/>
    <property type="match status" value="1"/>
</dbReference>
<gene>
    <name evidence="5" type="primary">nplT_1</name>
    <name evidence="5" type="ORF">DSM106044_01463</name>
</gene>
<dbReference type="InterPro" id="IPR014756">
    <property type="entry name" value="Ig_E-set"/>
</dbReference>
<proteinExistence type="inferred from homology"/>
<dbReference type="Gene3D" id="2.60.40.10">
    <property type="entry name" value="Immunoglobulins"/>
    <property type="match status" value="1"/>
</dbReference>
<dbReference type="InterPro" id="IPR013783">
    <property type="entry name" value="Ig-like_fold"/>
</dbReference>
<dbReference type="InterPro" id="IPR004185">
    <property type="entry name" value="Glyco_hydro_13_lg-like_dom"/>
</dbReference>